<comment type="caution">
    <text evidence="2">The sequence shown here is derived from an EMBL/GenBank/DDBJ whole genome shotgun (WGS) entry which is preliminary data.</text>
</comment>
<dbReference type="Gene3D" id="2.170.16.10">
    <property type="entry name" value="Hedgehog/Intein (Hint) domain"/>
    <property type="match status" value="1"/>
</dbReference>
<dbReference type="InterPro" id="IPR028992">
    <property type="entry name" value="Hedgehog/Intein_dom"/>
</dbReference>
<proteinExistence type="predicted"/>
<protein>
    <submittedName>
        <fullName evidence="2">Hemolysin</fullName>
    </submittedName>
</protein>
<keyword evidence="3" id="KW-1185">Reference proteome</keyword>
<accession>A0A418SLQ1</accession>
<evidence type="ECO:0000313" key="3">
    <source>
        <dbReference type="Proteomes" id="UP000284202"/>
    </source>
</evidence>
<name>A0A418SLQ1_9RHOB</name>
<dbReference type="Proteomes" id="UP000284202">
    <property type="component" value="Unassembled WGS sequence"/>
</dbReference>
<evidence type="ECO:0000313" key="2">
    <source>
        <dbReference type="EMBL" id="RJE81874.1"/>
    </source>
</evidence>
<dbReference type="OrthoDB" id="6305173at2"/>
<dbReference type="CDD" id="cd00081">
    <property type="entry name" value="Hint"/>
    <property type="match status" value="1"/>
</dbReference>
<evidence type="ECO:0000259" key="1">
    <source>
        <dbReference type="Pfam" id="PF13403"/>
    </source>
</evidence>
<gene>
    <name evidence="2" type="ORF">D3P04_22690</name>
</gene>
<dbReference type="SUPFAM" id="SSF51294">
    <property type="entry name" value="Hedgehog/intein (Hint) domain"/>
    <property type="match status" value="1"/>
</dbReference>
<dbReference type="EMBL" id="QZCG01000027">
    <property type="protein sequence ID" value="RJE81874.1"/>
    <property type="molecule type" value="Genomic_DNA"/>
</dbReference>
<sequence length="211" mass="23281">MGAQSVCFTSGTLIETSDGNKPIEDLRPGDMIATMDDGYQPIRWIGSTSRDAIDLAQNPKLKPIRIAAGALGGGLPERDLTVSRQHRVLIRSKIAQRMFGAEEILIPAIKLVGLDGIEIIEDCEEVTYFHILFDKHQVIFSEDAPTESLFTGPIALQSVPAEARKEIVTLFPEITEPDFVAQSARPIPEQGKQIKQLVARHKKRGMPLLSR</sequence>
<reference evidence="3" key="1">
    <citation type="submission" date="2018-09" db="EMBL/GenBank/DDBJ databases">
        <title>Acidovorax cavernicola nov. sp. isolated from Gruta de las Maravillas (Aracena, Spain).</title>
        <authorList>
            <person name="Jurado V."/>
            <person name="Gutierrez-Patricio S."/>
            <person name="Gonzalez-Pimentel J.L."/>
            <person name="Miller A.Z."/>
            <person name="Laiz L."/>
            <person name="Saiz-Jimenez C."/>
        </authorList>
    </citation>
    <scope>NUCLEOTIDE SEQUENCE [LARGE SCALE GENOMIC DNA]</scope>
    <source>
        <strain evidence="3">1011MAR3C25</strain>
    </source>
</reference>
<organism evidence="2 3">
    <name type="scientific">Paracoccus onubensis</name>
    <dbReference type="NCBI Taxonomy" id="1675788"/>
    <lineage>
        <taxon>Bacteria</taxon>
        <taxon>Pseudomonadati</taxon>
        <taxon>Pseudomonadota</taxon>
        <taxon>Alphaproteobacteria</taxon>
        <taxon>Rhodobacterales</taxon>
        <taxon>Paracoccaceae</taxon>
        <taxon>Paracoccus</taxon>
    </lineage>
</organism>
<dbReference type="InterPro" id="IPR036844">
    <property type="entry name" value="Hint_dom_sf"/>
</dbReference>
<dbReference type="Pfam" id="PF13403">
    <property type="entry name" value="Hint_2"/>
    <property type="match status" value="1"/>
</dbReference>
<dbReference type="AlphaFoldDB" id="A0A418SLQ1"/>
<feature type="domain" description="Hedgehog/Intein (Hint)" evidence="1">
    <location>
        <begin position="6"/>
        <end position="152"/>
    </location>
</feature>